<organism evidence="5 6">
    <name type="scientific">Oleiharenicola lentus</name>
    <dbReference type="NCBI Taxonomy" id="2508720"/>
    <lineage>
        <taxon>Bacteria</taxon>
        <taxon>Pseudomonadati</taxon>
        <taxon>Verrucomicrobiota</taxon>
        <taxon>Opitutia</taxon>
        <taxon>Opitutales</taxon>
        <taxon>Opitutaceae</taxon>
        <taxon>Oleiharenicola</taxon>
    </lineage>
</organism>
<keyword evidence="3 5" id="KW-0012">Acyltransferase</keyword>
<feature type="domain" description="Phospholipid/glycerol acyltransferase" evidence="4">
    <location>
        <begin position="36"/>
        <end position="148"/>
    </location>
</feature>
<proteinExistence type="predicted"/>
<evidence type="ECO:0000259" key="4">
    <source>
        <dbReference type="SMART" id="SM00563"/>
    </source>
</evidence>
<name>A0A4Q1CDB4_9BACT</name>
<evidence type="ECO:0000256" key="3">
    <source>
        <dbReference type="ARBA" id="ARBA00023315"/>
    </source>
</evidence>
<dbReference type="PANTHER" id="PTHR10434:SF11">
    <property type="entry name" value="1-ACYL-SN-GLYCEROL-3-PHOSPHATE ACYLTRANSFERASE"/>
    <property type="match status" value="1"/>
</dbReference>
<evidence type="ECO:0000313" key="6">
    <source>
        <dbReference type="Proteomes" id="UP000290218"/>
    </source>
</evidence>
<dbReference type="AlphaFoldDB" id="A0A4Q1CDB4"/>
<dbReference type="SMART" id="SM00563">
    <property type="entry name" value="PlsC"/>
    <property type="match status" value="1"/>
</dbReference>
<dbReference type="EMBL" id="SDHX01000001">
    <property type="protein sequence ID" value="RXK56986.1"/>
    <property type="molecule type" value="Genomic_DNA"/>
</dbReference>
<dbReference type="GO" id="GO:0006654">
    <property type="term" value="P:phosphatidic acid biosynthetic process"/>
    <property type="evidence" value="ECO:0007669"/>
    <property type="project" value="TreeGrafter"/>
</dbReference>
<accession>A0A4Q1CDB4</accession>
<evidence type="ECO:0000256" key="1">
    <source>
        <dbReference type="ARBA" id="ARBA00005189"/>
    </source>
</evidence>
<dbReference type="InterPro" id="IPR002123">
    <property type="entry name" value="Plipid/glycerol_acylTrfase"/>
</dbReference>
<sequence>MTPFYGFFHYLAATIHSMCFRGEVAGTENFPTDGPFLIASNHASHLDPPFVGSHVPRQMRFFARKSLWNNRMLGWWMNQVETIPVERDSGDIGAIKRVLQALAENRAVVLFPEGTRSQDGQLQKPKPGVGLMACKTGVPVVPCRLFGSFEAFGKGTSIPRFGTPVSIVFGPPIPASDYDDPKAGKARYELAAQRIMDRIAALSAPPERVI</sequence>
<dbReference type="GO" id="GO:0003841">
    <property type="term" value="F:1-acylglycerol-3-phosphate O-acyltransferase activity"/>
    <property type="evidence" value="ECO:0007669"/>
    <property type="project" value="TreeGrafter"/>
</dbReference>
<keyword evidence="2 5" id="KW-0808">Transferase</keyword>
<evidence type="ECO:0000313" key="5">
    <source>
        <dbReference type="EMBL" id="RXK56986.1"/>
    </source>
</evidence>
<dbReference type="SUPFAM" id="SSF69593">
    <property type="entry name" value="Glycerol-3-phosphate (1)-acyltransferase"/>
    <property type="match status" value="1"/>
</dbReference>
<gene>
    <name evidence="5" type="ORF">ESB00_11620</name>
</gene>
<reference evidence="5 6" key="1">
    <citation type="submission" date="2019-01" db="EMBL/GenBank/DDBJ databases">
        <title>Lacunisphaera sp. strain TWA-58.</title>
        <authorList>
            <person name="Chen W.-M."/>
        </authorList>
    </citation>
    <scope>NUCLEOTIDE SEQUENCE [LARGE SCALE GENOMIC DNA]</scope>
    <source>
        <strain evidence="5 6">TWA-58</strain>
    </source>
</reference>
<dbReference type="CDD" id="cd07989">
    <property type="entry name" value="LPLAT_AGPAT-like"/>
    <property type="match status" value="1"/>
</dbReference>
<protein>
    <submittedName>
        <fullName evidence="5">1-acyl-sn-glycerol-3-phosphate acyltransferase</fullName>
    </submittedName>
</protein>
<comment type="pathway">
    <text evidence="1">Lipid metabolism.</text>
</comment>
<evidence type="ECO:0000256" key="2">
    <source>
        <dbReference type="ARBA" id="ARBA00022679"/>
    </source>
</evidence>
<dbReference type="Pfam" id="PF01553">
    <property type="entry name" value="Acyltransferase"/>
    <property type="match status" value="1"/>
</dbReference>
<comment type="caution">
    <text evidence="5">The sequence shown here is derived from an EMBL/GenBank/DDBJ whole genome shotgun (WGS) entry which is preliminary data.</text>
</comment>
<dbReference type="OrthoDB" id="9803035at2"/>
<dbReference type="PANTHER" id="PTHR10434">
    <property type="entry name" value="1-ACYL-SN-GLYCEROL-3-PHOSPHATE ACYLTRANSFERASE"/>
    <property type="match status" value="1"/>
</dbReference>
<keyword evidence="6" id="KW-1185">Reference proteome</keyword>
<dbReference type="Proteomes" id="UP000290218">
    <property type="component" value="Unassembled WGS sequence"/>
</dbReference>